<dbReference type="Gene3D" id="3.30.710.10">
    <property type="entry name" value="Potassium Channel Kv1.1, Chain A"/>
    <property type="match status" value="1"/>
</dbReference>
<evidence type="ECO:0000256" key="1">
    <source>
        <dbReference type="ARBA" id="ARBA00022737"/>
    </source>
</evidence>
<evidence type="ECO:0000259" key="4">
    <source>
        <dbReference type="PROSITE" id="PS50097"/>
    </source>
</evidence>
<reference evidence="5" key="1">
    <citation type="submission" date="2022-10" db="EMBL/GenBank/DDBJ databases">
        <title>Novel sulphate-reducing endosymbionts in the free-living metamonad Anaeramoeba.</title>
        <authorList>
            <person name="Jerlstrom-Hultqvist J."/>
            <person name="Cepicka I."/>
            <person name="Gallot-Lavallee L."/>
            <person name="Salas-Leiva D."/>
            <person name="Curtis B.A."/>
            <person name="Zahonova K."/>
            <person name="Pipaliya S."/>
            <person name="Dacks J."/>
            <person name="Roger A.J."/>
        </authorList>
    </citation>
    <scope>NUCLEOTIDE SEQUENCE</scope>
    <source>
        <strain evidence="5">BMAN</strain>
    </source>
</reference>
<dbReference type="Gene3D" id="1.25.40.20">
    <property type="entry name" value="Ankyrin repeat-containing domain"/>
    <property type="match status" value="1"/>
</dbReference>
<dbReference type="SMART" id="SM00248">
    <property type="entry name" value="ANK"/>
    <property type="match status" value="3"/>
</dbReference>
<dbReference type="GO" id="GO:0045944">
    <property type="term" value="P:positive regulation of transcription by RNA polymerase II"/>
    <property type="evidence" value="ECO:0007669"/>
    <property type="project" value="TreeGrafter"/>
</dbReference>
<dbReference type="PROSITE" id="PS50297">
    <property type="entry name" value="ANK_REP_REGION"/>
    <property type="match status" value="1"/>
</dbReference>
<dbReference type="CDD" id="cd18186">
    <property type="entry name" value="BTB_POZ_ZBTB_KLHL-like"/>
    <property type="match status" value="1"/>
</dbReference>
<evidence type="ECO:0000256" key="2">
    <source>
        <dbReference type="ARBA" id="ARBA00023043"/>
    </source>
</evidence>
<keyword evidence="1" id="KW-0677">Repeat</keyword>
<proteinExistence type="predicted"/>
<dbReference type="PROSITE" id="PS50097">
    <property type="entry name" value="BTB"/>
    <property type="match status" value="1"/>
</dbReference>
<organism evidence="5 6">
    <name type="scientific">Anaeramoeba ignava</name>
    <name type="common">Anaerobic marine amoeba</name>
    <dbReference type="NCBI Taxonomy" id="1746090"/>
    <lineage>
        <taxon>Eukaryota</taxon>
        <taxon>Metamonada</taxon>
        <taxon>Anaeramoebidae</taxon>
        <taxon>Anaeramoeba</taxon>
    </lineage>
</organism>
<dbReference type="PANTHER" id="PTHR24193:SF121">
    <property type="entry name" value="ADA2A-CONTAINING COMPLEX COMPONENT 3, ISOFORM D"/>
    <property type="match status" value="1"/>
</dbReference>
<dbReference type="SUPFAM" id="SSF54695">
    <property type="entry name" value="POZ domain"/>
    <property type="match status" value="1"/>
</dbReference>
<evidence type="ECO:0000313" key="6">
    <source>
        <dbReference type="Proteomes" id="UP001149090"/>
    </source>
</evidence>
<name>A0A9Q0R7H6_ANAIG</name>
<feature type="domain" description="BTB" evidence="4">
    <location>
        <begin position="354"/>
        <end position="421"/>
    </location>
</feature>
<comment type="caution">
    <text evidence="5">The sequence shown here is derived from an EMBL/GenBank/DDBJ whole genome shotgun (WGS) entry which is preliminary data.</text>
</comment>
<protein>
    <submittedName>
        <fullName evidence="5">Ankyrin repeat and socs box protein</fullName>
    </submittedName>
</protein>
<accession>A0A9Q0R7H6</accession>
<gene>
    <name evidence="5" type="ORF">M0811_11686</name>
</gene>
<feature type="repeat" description="ANK" evidence="3">
    <location>
        <begin position="117"/>
        <end position="151"/>
    </location>
</feature>
<dbReference type="InterPro" id="IPR000210">
    <property type="entry name" value="BTB/POZ_dom"/>
</dbReference>
<dbReference type="InterPro" id="IPR011333">
    <property type="entry name" value="SKP1/BTB/POZ_sf"/>
</dbReference>
<evidence type="ECO:0000313" key="5">
    <source>
        <dbReference type="EMBL" id="KAJ5069343.1"/>
    </source>
</evidence>
<dbReference type="InterPro" id="IPR002110">
    <property type="entry name" value="Ankyrin_rpt"/>
</dbReference>
<keyword evidence="6" id="KW-1185">Reference proteome</keyword>
<dbReference type="SUPFAM" id="SSF48403">
    <property type="entry name" value="Ankyrin repeat"/>
    <property type="match status" value="1"/>
</dbReference>
<dbReference type="AlphaFoldDB" id="A0A9Q0R7H6"/>
<dbReference type="GO" id="GO:0000976">
    <property type="term" value="F:transcription cis-regulatory region binding"/>
    <property type="evidence" value="ECO:0007669"/>
    <property type="project" value="TreeGrafter"/>
</dbReference>
<dbReference type="Pfam" id="PF00651">
    <property type="entry name" value="BTB"/>
    <property type="match status" value="1"/>
</dbReference>
<dbReference type="EMBL" id="JAPDFW010000105">
    <property type="protein sequence ID" value="KAJ5069343.1"/>
    <property type="molecule type" value="Genomic_DNA"/>
</dbReference>
<sequence length="449" mass="53610">MKLLYIMLVKMKIFPLKLLNILLKKELILIQKQIIMKLLYILLVKMKIFPLKLLNILLKMELILIQKQNIIMKLLYILIICQNENISTQIIKYLIENEIDINSKTDNNETALHLIYNNETALHFACENENISIQIIKYLIENGIDINSKTEYHNKTALHIVSLSISIRRRNNRELIKLLLMNDANIFDLDQYQITKEFIEIFFQIYSINQDLNNLLLKSNEDNNFSDYQIQSNDGFKFNVHKLILLTRFDNNQIILNKFINICQLKKTKEEVELSLNFLYSGFYGFEQIYQKLNLEHFKDQSKQILLSEMKEKENKITKLFKEIGFDSNWIENKKGRKGIIKDLSKLYQQNETKDFTIIISKEKEIKVHKLILIIRSELYKGMFLNVQDSSNQVHDYSKKSFKTIYQLIYFLYHDKFEFENEINEEFSDLKDYFQLNQNSIIDLLLNSN</sequence>
<keyword evidence="2 3" id="KW-0040">ANK repeat</keyword>
<dbReference type="Proteomes" id="UP001149090">
    <property type="component" value="Unassembled WGS sequence"/>
</dbReference>
<evidence type="ECO:0000256" key="3">
    <source>
        <dbReference type="PROSITE-ProRule" id="PRU00023"/>
    </source>
</evidence>
<dbReference type="PANTHER" id="PTHR24193">
    <property type="entry name" value="ANKYRIN REPEAT PROTEIN"/>
    <property type="match status" value="1"/>
</dbReference>
<dbReference type="GO" id="GO:0005634">
    <property type="term" value="C:nucleus"/>
    <property type="evidence" value="ECO:0007669"/>
    <property type="project" value="TreeGrafter"/>
</dbReference>
<dbReference type="Pfam" id="PF12796">
    <property type="entry name" value="Ank_2"/>
    <property type="match status" value="1"/>
</dbReference>
<dbReference type="PROSITE" id="PS50088">
    <property type="entry name" value="ANK_REPEAT"/>
    <property type="match status" value="1"/>
</dbReference>
<dbReference type="InterPro" id="IPR036770">
    <property type="entry name" value="Ankyrin_rpt-contain_sf"/>
</dbReference>
<dbReference type="InterPro" id="IPR050663">
    <property type="entry name" value="Ankyrin-SOCS_Box"/>
</dbReference>